<dbReference type="PROSITE" id="PS51257">
    <property type="entry name" value="PROKAR_LIPOPROTEIN"/>
    <property type="match status" value="1"/>
</dbReference>
<reference evidence="1 2" key="1">
    <citation type="journal article" date="2009" name="PLoS Genet.">
        <title>Genomic analysis of the basal lineage fungus Rhizopus oryzae reveals a whole-genome duplication.</title>
        <authorList>
            <person name="Ma L.-J."/>
            <person name="Ibrahim A.S."/>
            <person name="Skory C."/>
            <person name="Grabherr M.G."/>
            <person name="Burger G."/>
            <person name="Butler M."/>
            <person name="Elias M."/>
            <person name="Idnurm A."/>
            <person name="Lang B.F."/>
            <person name="Sone T."/>
            <person name="Abe A."/>
            <person name="Calvo S.E."/>
            <person name="Corrochano L.M."/>
            <person name="Engels R."/>
            <person name="Fu J."/>
            <person name="Hansberg W."/>
            <person name="Kim J.-M."/>
            <person name="Kodira C.D."/>
            <person name="Koehrsen M.J."/>
            <person name="Liu B."/>
            <person name="Miranda-Saavedra D."/>
            <person name="O'Leary S."/>
            <person name="Ortiz-Castellanos L."/>
            <person name="Poulter R."/>
            <person name="Rodriguez-Romero J."/>
            <person name="Ruiz-Herrera J."/>
            <person name="Shen Y.-Q."/>
            <person name="Zeng Q."/>
            <person name="Galagan J."/>
            <person name="Birren B.W."/>
            <person name="Cuomo C.A."/>
            <person name="Wickes B.L."/>
        </authorList>
    </citation>
    <scope>NUCLEOTIDE SEQUENCE [LARGE SCALE GENOMIC DNA]</scope>
    <source>
        <strain evidence="2">RA 99-880 / ATCC MYA-4621 / FGSC 9543 / NRRL 43880</strain>
    </source>
</reference>
<dbReference type="InParanoid" id="I1BLW1"/>
<dbReference type="VEuPathDB" id="FungiDB:RO3G_01895"/>
<evidence type="ECO:0000313" key="1">
    <source>
        <dbReference type="EMBL" id="EIE77191.1"/>
    </source>
</evidence>
<keyword evidence="2" id="KW-1185">Reference proteome</keyword>
<dbReference type="Proteomes" id="UP000009138">
    <property type="component" value="Unassembled WGS sequence"/>
</dbReference>
<protein>
    <submittedName>
        <fullName evidence="1">Uncharacterized protein</fullName>
    </submittedName>
</protein>
<dbReference type="GeneID" id="93608867"/>
<proteinExistence type="predicted"/>
<name>I1BLW1_RHIO9</name>
<dbReference type="AlphaFoldDB" id="I1BLW1"/>
<dbReference type="RefSeq" id="XP_067512587.1">
    <property type="nucleotide sequence ID" value="XM_067656486.1"/>
</dbReference>
<evidence type="ECO:0000313" key="2">
    <source>
        <dbReference type="Proteomes" id="UP000009138"/>
    </source>
</evidence>
<organism evidence="1 2">
    <name type="scientific">Rhizopus delemar (strain RA 99-880 / ATCC MYA-4621 / FGSC 9543 / NRRL 43880)</name>
    <name type="common">Mucormycosis agent</name>
    <name type="synonym">Rhizopus arrhizus var. delemar</name>
    <dbReference type="NCBI Taxonomy" id="246409"/>
    <lineage>
        <taxon>Eukaryota</taxon>
        <taxon>Fungi</taxon>
        <taxon>Fungi incertae sedis</taxon>
        <taxon>Mucoromycota</taxon>
        <taxon>Mucoromycotina</taxon>
        <taxon>Mucoromycetes</taxon>
        <taxon>Mucorales</taxon>
        <taxon>Mucorineae</taxon>
        <taxon>Rhizopodaceae</taxon>
        <taxon>Rhizopus</taxon>
    </lineage>
</organism>
<accession>I1BLW1</accession>
<gene>
    <name evidence="1" type="ORF">RO3G_01895</name>
</gene>
<sequence length="101" mass="11515">MIQTREYLWLEPQHASQKPSPSSLPSSFSCKKTNLFLLNTCYIRGRILSKVLSSDDAMAVDEYEILLTSIKGHEPMDYIIDQNEFIVKTMIAAYLKTVGLQ</sequence>
<dbReference type="EMBL" id="CH476732">
    <property type="protein sequence ID" value="EIE77191.1"/>
    <property type="molecule type" value="Genomic_DNA"/>
</dbReference>